<proteinExistence type="predicted"/>
<protein>
    <submittedName>
        <fullName evidence="1">Mu-like phage gp25</fullName>
    </submittedName>
</protein>
<dbReference type="AlphaFoldDB" id="A0A806JFY7"/>
<name>A0A806JFY7_GLAPU</name>
<organism evidence="1 2">
    <name type="scientific">Glaesserella parasuis ZJ0906</name>
    <dbReference type="NCBI Taxonomy" id="1322346"/>
    <lineage>
        <taxon>Bacteria</taxon>
        <taxon>Pseudomonadati</taxon>
        <taxon>Pseudomonadota</taxon>
        <taxon>Gammaproteobacteria</taxon>
        <taxon>Pasteurellales</taxon>
        <taxon>Pasteurellaceae</taxon>
        <taxon>Glaesserella</taxon>
    </lineage>
</organism>
<accession>A0A806JFY7</accession>
<dbReference type="EMBL" id="CP005384">
    <property type="protein sequence ID" value="AGO16992.1"/>
    <property type="molecule type" value="Genomic_DNA"/>
</dbReference>
<dbReference type="InterPro" id="IPR020269">
    <property type="entry name" value="Phage_Mu_Releasin"/>
</dbReference>
<dbReference type="Proteomes" id="UP000014672">
    <property type="component" value="Chromosome"/>
</dbReference>
<gene>
    <name evidence="1" type="ORF">K756_09385</name>
</gene>
<sequence length="80" mass="9056">MDSKYAKKSDVNTLAENVEHYDRRLTQLETKVDNLPTAQDVARLEILMTEVRGETQTANAKMTSINHQVGLLLEAKVLKE</sequence>
<dbReference type="KEGG" id="hpaz:K756_09385"/>
<evidence type="ECO:0000313" key="1">
    <source>
        <dbReference type="EMBL" id="AGO16992.1"/>
    </source>
</evidence>
<reference evidence="1 2" key="1">
    <citation type="journal article" date="2013" name="PLoS ONE">
        <title>Complete Genome Analysis of a Haemophilus parasuis Serovar 12 Strain from China.</title>
        <authorList>
            <person name="Li Y."/>
            <person name="Kwok A.H."/>
            <person name="Jiang J."/>
            <person name="Zou Y."/>
            <person name="Zheng F."/>
            <person name="Chen P."/>
            <person name="Hou C."/>
            <person name="Leung F.C."/>
            <person name="Jiang P."/>
        </authorList>
    </citation>
    <scope>NUCLEOTIDE SEQUENCE [LARGE SCALE GENOMIC DNA]</scope>
    <source>
        <strain evidence="1 2">ZJ0906</strain>
    </source>
</reference>
<evidence type="ECO:0000313" key="2">
    <source>
        <dbReference type="Proteomes" id="UP000014672"/>
    </source>
</evidence>
<dbReference type="Pfam" id="PF10805">
    <property type="entry name" value="DUF2730"/>
    <property type="match status" value="1"/>
</dbReference>